<sequence length="467" mass="52425">MSLLSVVLLFSVCSFVCFQFQSLFGSTTPFIFVTLSSDGREANINLLADQSDNGAAFPFDHPPLLSLPSMGQTLKMRLIFNVSAHFPPNGSAPSLASSADDFQNAHLSLYSAKVHLGLQQNANGQIEYALIGGGGGRGETKKVLKWPKRGAKVSDERPLRVCVFGDYRADVMYTRELNLSNYVVSNDCHLNLFIGKIAWEQRNCPNCSTVLPDASPFLEDVGLSFSPFSMLNDHAMSGQTNVFASVPSIFGAIGHNLNETTFFDCTEFDWIAFIQTTVEVSTVARLGGRNQRTEQFENVERFFRETMLNELECKLQELHRRPRRPWVVVYLTHPSLVNERRTEVLSLKDNDRFFEILNRYKIDLLLSCGVEGMAKTLAERWLNKPNEHLPPYLNTTMATCLNAKDCQYLVLEVKSNELNYWYKSGEGIPNKNGKFQKATQSADECIANEIPSINGKNMLKIGKQKNL</sequence>
<keyword evidence="3" id="KW-1185">Reference proteome</keyword>
<gene>
    <name evidence="2" type="ORF">niasHT_023246</name>
</gene>
<dbReference type="AlphaFoldDB" id="A0ABD2JDU5"/>
<evidence type="ECO:0000313" key="3">
    <source>
        <dbReference type="Proteomes" id="UP001620626"/>
    </source>
</evidence>
<evidence type="ECO:0000313" key="2">
    <source>
        <dbReference type="EMBL" id="KAL3088628.1"/>
    </source>
</evidence>
<dbReference type="Proteomes" id="UP001620626">
    <property type="component" value="Unassembled WGS sequence"/>
</dbReference>
<keyword evidence="1" id="KW-0732">Signal</keyword>
<feature type="signal peptide" evidence="1">
    <location>
        <begin position="1"/>
        <end position="19"/>
    </location>
</feature>
<name>A0ABD2JDU5_9BILA</name>
<organism evidence="2 3">
    <name type="scientific">Heterodera trifolii</name>
    <dbReference type="NCBI Taxonomy" id="157864"/>
    <lineage>
        <taxon>Eukaryota</taxon>
        <taxon>Metazoa</taxon>
        <taxon>Ecdysozoa</taxon>
        <taxon>Nematoda</taxon>
        <taxon>Chromadorea</taxon>
        <taxon>Rhabditida</taxon>
        <taxon>Tylenchina</taxon>
        <taxon>Tylenchomorpha</taxon>
        <taxon>Tylenchoidea</taxon>
        <taxon>Heteroderidae</taxon>
        <taxon>Heteroderinae</taxon>
        <taxon>Heterodera</taxon>
    </lineage>
</organism>
<comment type="caution">
    <text evidence="2">The sequence shown here is derived from an EMBL/GenBank/DDBJ whole genome shotgun (WGS) entry which is preliminary data.</text>
</comment>
<dbReference type="EMBL" id="JBICBT010000998">
    <property type="protein sequence ID" value="KAL3088628.1"/>
    <property type="molecule type" value="Genomic_DNA"/>
</dbReference>
<protein>
    <submittedName>
        <fullName evidence="2">Uncharacterized protein</fullName>
    </submittedName>
</protein>
<proteinExistence type="predicted"/>
<feature type="chain" id="PRO_5044775215" evidence="1">
    <location>
        <begin position="20"/>
        <end position="467"/>
    </location>
</feature>
<reference evidence="2 3" key="1">
    <citation type="submission" date="2024-10" db="EMBL/GenBank/DDBJ databases">
        <authorList>
            <person name="Kim D."/>
        </authorList>
    </citation>
    <scope>NUCLEOTIDE SEQUENCE [LARGE SCALE GENOMIC DNA]</scope>
    <source>
        <strain evidence="2">BH-2024</strain>
    </source>
</reference>
<evidence type="ECO:0000256" key="1">
    <source>
        <dbReference type="SAM" id="SignalP"/>
    </source>
</evidence>
<accession>A0ABD2JDU5</accession>